<comment type="caution">
    <text evidence="1">The sequence shown here is derived from an EMBL/GenBank/DDBJ whole genome shotgun (WGS) entry which is preliminary data.</text>
</comment>
<dbReference type="RefSeq" id="WP_279244398.1">
    <property type="nucleotide sequence ID" value="NZ_SHNN01000001.1"/>
</dbReference>
<evidence type="ECO:0000313" key="1">
    <source>
        <dbReference type="EMBL" id="MCX2980421.1"/>
    </source>
</evidence>
<accession>A0ABT3TDQ7</accession>
<evidence type="ECO:0000313" key="2">
    <source>
        <dbReference type="Proteomes" id="UP001143362"/>
    </source>
</evidence>
<gene>
    <name evidence="1" type="ORF">EYC98_05985</name>
</gene>
<dbReference type="EMBL" id="SHNN01000001">
    <property type="protein sequence ID" value="MCX2980421.1"/>
    <property type="molecule type" value="Genomic_DNA"/>
</dbReference>
<name>A0ABT3TDQ7_9GAMM</name>
<dbReference type="Proteomes" id="UP001143362">
    <property type="component" value="Unassembled WGS sequence"/>
</dbReference>
<sequence>MATSTYPLTHRALVCTRMDMFKEFRDVNALSSAGPILPPLKMDLEAASTEQAQRVILFLFPVLLHNLLRAQDFPLRKKLAGALETMEQNIKENSSNTMIQELLACGLKGKICDPAGLPENIDAKRAVALYLERGEWDTLYRTFYLRVTKTLIKERKAVAEWLRAQEADAVAPA</sequence>
<protein>
    <submittedName>
        <fullName evidence="1">Uncharacterized protein</fullName>
    </submittedName>
</protein>
<proteinExistence type="predicted"/>
<organism evidence="1 2">
    <name type="scientific">Candidatus Litorirhabdus singularis</name>
    <dbReference type="NCBI Taxonomy" id="2518993"/>
    <lineage>
        <taxon>Bacteria</taxon>
        <taxon>Pseudomonadati</taxon>
        <taxon>Pseudomonadota</taxon>
        <taxon>Gammaproteobacteria</taxon>
        <taxon>Cellvibrionales</taxon>
        <taxon>Halieaceae</taxon>
        <taxon>Candidatus Litorirhabdus</taxon>
    </lineage>
</organism>
<keyword evidence="2" id="KW-1185">Reference proteome</keyword>
<reference evidence="1" key="1">
    <citation type="submission" date="2019-02" db="EMBL/GenBank/DDBJ databases">
        <authorList>
            <person name="Li S.-H."/>
        </authorList>
    </citation>
    <scope>NUCLEOTIDE SEQUENCE</scope>
    <source>
        <strain evidence="1">IMCC14734</strain>
    </source>
</reference>